<dbReference type="SUPFAM" id="SSF53720">
    <property type="entry name" value="ALDH-like"/>
    <property type="match status" value="1"/>
</dbReference>
<dbReference type="InterPro" id="IPR015590">
    <property type="entry name" value="Aldehyde_DH_dom"/>
</dbReference>
<evidence type="ECO:0000256" key="1">
    <source>
        <dbReference type="ARBA" id="ARBA00009986"/>
    </source>
</evidence>
<dbReference type="NCBIfam" id="TIGR01722">
    <property type="entry name" value="MMSDH"/>
    <property type="match status" value="1"/>
</dbReference>
<dbReference type="GO" id="GO:0006574">
    <property type="term" value="P:L-valine catabolic process"/>
    <property type="evidence" value="ECO:0007669"/>
    <property type="project" value="TreeGrafter"/>
</dbReference>
<dbReference type="InterPro" id="IPR016160">
    <property type="entry name" value="Ald_DH_CS_CYS"/>
</dbReference>
<dbReference type="InterPro" id="IPR016161">
    <property type="entry name" value="Ald_DH/histidinol_DH"/>
</dbReference>
<comment type="similarity">
    <text evidence="1">Belongs to the aldehyde dehydrogenase family.</text>
</comment>
<evidence type="ECO:0000256" key="4">
    <source>
        <dbReference type="ARBA" id="ARBA00023027"/>
    </source>
</evidence>
<evidence type="ECO:0000259" key="5">
    <source>
        <dbReference type="Pfam" id="PF00171"/>
    </source>
</evidence>
<name>A0A5J4YS37_PORPP</name>
<dbReference type="InterPro" id="IPR010061">
    <property type="entry name" value="MeMal-semiAld_DH"/>
</dbReference>
<dbReference type="FunFam" id="3.40.309.10:FF:000002">
    <property type="entry name" value="Methylmalonate-semialdehyde dehydrogenase (Acylating)"/>
    <property type="match status" value="1"/>
</dbReference>
<keyword evidence="4" id="KW-0520">NAD</keyword>
<evidence type="ECO:0000256" key="3">
    <source>
        <dbReference type="ARBA" id="ARBA00023002"/>
    </source>
</evidence>
<feature type="domain" description="Aldehyde dehydrogenase" evidence="5">
    <location>
        <begin position="69"/>
        <end position="523"/>
    </location>
</feature>
<keyword evidence="3" id="KW-0560">Oxidoreductase</keyword>
<dbReference type="GO" id="GO:0006210">
    <property type="term" value="P:thymine catabolic process"/>
    <property type="evidence" value="ECO:0007669"/>
    <property type="project" value="TreeGrafter"/>
</dbReference>
<dbReference type="PANTHER" id="PTHR43866">
    <property type="entry name" value="MALONATE-SEMIALDEHYDE DEHYDROGENASE"/>
    <property type="match status" value="1"/>
</dbReference>
<dbReference type="Gene3D" id="3.40.309.10">
    <property type="entry name" value="Aldehyde Dehydrogenase, Chain A, domain 2"/>
    <property type="match status" value="1"/>
</dbReference>
<dbReference type="EC" id="1.2.1.27" evidence="2"/>
<dbReference type="PANTHER" id="PTHR43866:SF3">
    <property type="entry name" value="METHYLMALONATE-SEMIALDEHYDE DEHYDROGENASE [ACYLATING], MITOCHONDRIAL"/>
    <property type="match status" value="1"/>
</dbReference>
<dbReference type="Gene3D" id="3.40.605.10">
    <property type="entry name" value="Aldehyde Dehydrogenase, Chain A, domain 1"/>
    <property type="match status" value="1"/>
</dbReference>
<dbReference type="CDD" id="cd07085">
    <property type="entry name" value="ALDH_F6_MMSDH"/>
    <property type="match status" value="1"/>
</dbReference>
<dbReference type="AlphaFoldDB" id="A0A5J4YS37"/>
<evidence type="ECO:0000313" key="7">
    <source>
        <dbReference type="Proteomes" id="UP000324585"/>
    </source>
</evidence>
<reference evidence="7" key="1">
    <citation type="journal article" date="2019" name="Nat. Commun.">
        <title>Expansion of phycobilisome linker gene families in mesophilic red algae.</title>
        <authorList>
            <person name="Lee J."/>
            <person name="Kim D."/>
            <person name="Bhattacharya D."/>
            <person name="Yoon H.S."/>
        </authorList>
    </citation>
    <scope>NUCLEOTIDE SEQUENCE [LARGE SCALE GENOMIC DNA]</scope>
    <source>
        <strain evidence="7">CCMP 1328</strain>
    </source>
</reference>
<comment type="caution">
    <text evidence="6">The sequence shown here is derived from an EMBL/GenBank/DDBJ whole genome shotgun (WGS) entry which is preliminary data.</text>
</comment>
<organism evidence="6 7">
    <name type="scientific">Porphyridium purpureum</name>
    <name type="common">Red alga</name>
    <name type="synonym">Porphyridium cruentum</name>
    <dbReference type="NCBI Taxonomy" id="35688"/>
    <lineage>
        <taxon>Eukaryota</taxon>
        <taxon>Rhodophyta</taxon>
        <taxon>Bangiophyceae</taxon>
        <taxon>Porphyridiales</taxon>
        <taxon>Porphyridiaceae</taxon>
        <taxon>Porphyridium</taxon>
    </lineage>
</organism>
<dbReference type="GO" id="GO:0004491">
    <property type="term" value="F:methylmalonate-semialdehyde dehydrogenase (acylating, NAD) activity"/>
    <property type="evidence" value="ECO:0007669"/>
    <property type="project" value="UniProtKB-EC"/>
</dbReference>
<evidence type="ECO:0000313" key="6">
    <source>
        <dbReference type="EMBL" id="KAA8494321.1"/>
    </source>
</evidence>
<evidence type="ECO:0000256" key="2">
    <source>
        <dbReference type="ARBA" id="ARBA00013048"/>
    </source>
</evidence>
<gene>
    <name evidence="6" type="ORF">FVE85_4296</name>
</gene>
<dbReference type="Proteomes" id="UP000324585">
    <property type="component" value="Unassembled WGS sequence"/>
</dbReference>
<proteinExistence type="inferred from homology"/>
<dbReference type="OMA" id="GGAKNHI"/>
<protein>
    <recommendedName>
        <fullName evidence="2">methylmalonate-semialdehyde dehydrogenase (CoA acylating)</fullName>
        <ecNumber evidence="2">1.2.1.27</ecNumber>
    </recommendedName>
</protein>
<dbReference type="OrthoDB" id="310895at2759"/>
<sequence>MRLPAMRCAGQVRGRSGWWLRFSGCSRQMSVAARGVPHLIGGEWVHATPARPGQQPHHNELHSSLFSQRMSPINGELVALVPKEAGSDTVHRAVEAADAAFSHWSRLAASKRAQYLFALRDKVAANVDHIAASISRELGKTPADARGDVVRGLEVLEFATACVPLLSGRALPNFASGIDVMQHREPLGVCLAVAPFNFPAMIPLWVFPLAIACGNTVILKPSELVPGASTILGELCESIQLPAGVLNIVQGGRETVQALIKHPRVQSLSFVGSTPAGTELYRTATQHGKRAQCNLGAKNHAVLMPDCDSELALNSLVGAAFGACGQRCMAVSVAVLVGEARALLDPLCDRVRALKIGTGDQADFGPLVTQAAKSRIEQVLASVEPQGGRLLVDGRKNEQLVQLPSAGNWLGPSIAAEVRPGMRVYDEEVFGPVLSVLCVDTLDEALQLINANAYGNGASIFTASGAHASHFQAQVKAGQVGINVPIPLGPPAVSFTGSRGSFLGDLPFYGASGVEFFTRPKNIISRWPVPSEAPAQSHANMMNIPTATS</sequence>
<dbReference type="InterPro" id="IPR016163">
    <property type="entry name" value="Ald_DH_C"/>
</dbReference>
<dbReference type="EMBL" id="VRMN01000005">
    <property type="protein sequence ID" value="KAA8494321.1"/>
    <property type="molecule type" value="Genomic_DNA"/>
</dbReference>
<dbReference type="InterPro" id="IPR016162">
    <property type="entry name" value="Ald_DH_N"/>
</dbReference>
<accession>A0A5J4YS37</accession>
<keyword evidence="7" id="KW-1185">Reference proteome</keyword>
<dbReference type="Pfam" id="PF00171">
    <property type="entry name" value="Aldedh"/>
    <property type="match status" value="1"/>
</dbReference>
<dbReference type="PROSITE" id="PS00070">
    <property type="entry name" value="ALDEHYDE_DEHYDR_CYS"/>
    <property type="match status" value="1"/>
</dbReference>